<dbReference type="PANTHER" id="PTHR33181">
    <property type="entry name" value="OS01G0778500 PROTEIN"/>
    <property type="match status" value="1"/>
</dbReference>
<proteinExistence type="predicted"/>
<organism evidence="2">
    <name type="scientific">Salvia splendens</name>
    <name type="common">Scarlet sage</name>
    <dbReference type="NCBI Taxonomy" id="180675"/>
    <lineage>
        <taxon>Eukaryota</taxon>
        <taxon>Viridiplantae</taxon>
        <taxon>Streptophyta</taxon>
        <taxon>Embryophyta</taxon>
        <taxon>Tracheophyta</taxon>
        <taxon>Spermatophyta</taxon>
        <taxon>Magnoliopsida</taxon>
        <taxon>eudicotyledons</taxon>
        <taxon>Gunneridae</taxon>
        <taxon>Pentapetalae</taxon>
        <taxon>asterids</taxon>
        <taxon>lamiids</taxon>
        <taxon>Lamiales</taxon>
        <taxon>Lamiaceae</taxon>
        <taxon>Nepetoideae</taxon>
        <taxon>Mentheae</taxon>
        <taxon>Salviinae</taxon>
        <taxon>Salvia</taxon>
        <taxon>Salvia subgen. Calosphace</taxon>
        <taxon>core Calosphace</taxon>
    </lineage>
</organism>
<dbReference type="PANTHER" id="PTHR33181:SF10">
    <property type="entry name" value="SSRA-BINDING PROTEIN"/>
    <property type="match status" value="1"/>
</dbReference>
<reference evidence="2" key="1">
    <citation type="submission" date="2018-01" db="EMBL/GenBank/DDBJ databases">
        <authorList>
            <person name="Mao J.F."/>
        </authorList>
    </citation>
    <scope>NUCLEOTIDE SEQUENCE</scope>
    <source>
        <strain evidence="2">Huo1</strain>
        <tissue evidence="2">Leaf</tissue>
    </source>
</reference>
<protein>
    <submittedName>
        <fullName evidence="2">Uncharacterized protein</fullName>
    </submittedName>
</protein>
<dbReference type="Proteomes" id="UP000298416">
    <property type="component" value="Unassembled WGS sequence"/>
</dbReference>
<keyword evidence="1" id="KW-0812">Transmembrane</keyword>
<dbReference type="EMBL" id="PNBA02000022">
    <property type="protein sequence ID" value="KAG6386274.1"/>
    <property type="molecule type" value="Genomic_DNA"/>
</dbReference>
<evidence type="ECO:0000313" key="3">
    <source>
        <dbReference type="Proteomes" id="UP000298416"/>
    </source>
</evidence>
<evidence type="ECO:0000313" key="2">
    <source>
        <dbReference type="EMBL" id="KAG6386274.1"/>
    </source>
</evidence>
<gene>
    <name evidence="2" type="ORF">SASPL_155168</name>
</gene>
<feature type="transmembrane region" description="Helical" evidence="1">
    <location>
        <begin position="33"/>
        <end position="55"/>
    </location>
</feature>
<keyword evidence="3" id="KW-1185">Reference proteome</keyword>
<accession>A0A8X8W1N5</accession>
<keyword evidence="1" id="KW-1133">Transmembrane helix</keyword>
<name>A0A8X8W1N5_SALSN</name>
<comment type="caution">
    <text evidence="2">The sequence shown here is derived from an EMBL/GenBank/DDBJ whole genome shotgun (WGS) entry which is preliminary data.</text>
</comment>
<reference evidence="2" key="2">
    <citation type="submission" date="2020-08" db="EMBL/GenBank/DDBJ databases">
        <title>Plant Genome Project.</title>
        <authorList>
            <person name="Zhang R.-G."/>
        </authorList>
    </citation>
    <scope>NUCLEOTIDE SEQUENCE</scope>
    <source>
        <strain evidence="2">Huo1</strain>
        <tissue evidence="2">Leaf</tissue>
    </source>
</reference>
<dbReference type="AlphaFoldDB" id="A0A8X8W1N5"/>
<sequence>MASWVRTITSPFRKACTFFNQPRDKKSQQGTTAFVSFFLFFIIPLFGSCPISPAFCSRPTRPRGITRISEFNQRRQEKCIMDLQGEVMACAYEDVQVMWSILDKNKPTTCTLTS</sequence>
<keyword evidence="1" id="KW-0472">Membrane</keyword>
<evidence type="ECO:0000256" key="1">
    <source>
        <dbReference type="SAM" id="Phobius"/>
    </source>
</evidence>